<dbReference type="OrthoDB" id="1100000at2"/>
<accession>A0A3E1K5W5</accession>
<sequence>MEKIDQLFAKLDKWRNLPTYQLERRADIFFSLYLREVLEVRTGLNIHETLIPEFPLHKKTLDSEKGNNQSFRADYLAFSSDLNKVWLVELKTDGGSTRLSQNDYLKQAKNAGFNALLKGLIRVISASSSKRKYLHLLKDLERVGVIANVEGLDVYARQSNLRGFTNELRQVNILPADPVINLVCIHPLEKENDDFDEWISFQQFRQTVKRYGDHVSVRFCESLQRWETKAGLVAPE</sequence>
<proteinExistence type="predicted"/>
<dbReference type="AlphaFoldDB" id="A0A3E1K5W5"/>
<dbReference type="Proteomes" id="UP000260351">
    <property type="component" value="Unassembled WGS sequence"/>
</dbReference>
<comment type="caution">
    <text evidence="1">The sequence shown here is derived from an EMBL/GenBank/DDBJ whole genome shotgun (WGS) entry which is preliminary data.</text>
</comment>
<evidence type="ECO:0000313" key="1">
    <source>
        <dbReference type="EMBL" id="RFF29409.1"/>
    </source>
</evidence>
<evidence type="ECO:0000313" key="2">
    <source>
        <dbReference type="Proteomes" id="UP000260351"/>
    </source>
</evidence>
<dbReference type="RefSeq" id="WP_116651632.1">
    <property type="nucleotide sequence ID" value="NZ_QUZK01000047.1"/>
</dbReference>
<gene>
    <name evidence="1" type="ORF">DZC52_13265</name>
</gene>
<protein>
    <submittedName>
        <fullName evidence="1">Uncharacterized protein</fullName>
    </submittedName>
</protein>
<organism evidence="1 2">
    <name type="scientific">Wenzhouxiangella sediminis</name>
    <dbReference type="NCBI Taxonomy" id="1792836"/>
    <lineage>
        <taxon>Bacteria</taxon>
        <taxon>Pseudomonadati</taxon>
        <taxon>Pseudomonadota</taxon>
        <taxon>Gammaproteobacteria</taxon>
        <taxon>Chromatiales</taxon>
        <taxon>Wenzhouxiangellaceae</taxon>
        <taxon>Wenzhouxiangella</taxon>
    </lineage>
</organism>
<dbReference type="EMBL" id="QUZK01000047">
    <property type="protein sequence ID" value="RFF29409.1"/>
    <property type="molecule type" value="Genomic_DNA"/>
</dbReference>
<keyword evidence="2" id="KW-1185">Reference proteome</keyword>
<name>A0A3E1K5W5_9GAMM</name>
<reference evidence="1 2" key="1">
    <citation type="submission" date="2018-08" db="EMBL/GenBank/DDBJ databases">
        <title>Wenzhouxiangella salilacus sp. nov., a novel bacterium isolated from a saline lake in Xinjiang Province, China.</title>
        <authorList>
            <person name="Han S."/>
        </authorList>
    </citation>
    <scope>NUCLEOTIDE SEQUENCE [LARGE SCALE GENOMIC DNA]</scope>
    <source>
        <strain evidence="1 2">XDB06</strain>
    </source>
</reference>